<name>A0A7G9GWT9_9FUSO</name>
<organism evidence="1 2">
    <name type="scientific">Fusobacterium hominis</name>
    <dbReference type="NCBI Taxonomy" id="2764326"/>
    <lineage>
        <taxon>Bacteria</taxon>
        <taxon>Fusobacteriati</taxon>
        <taxon>Fusobacteriota</taxon>
        <taxon>Fusobacteriia</taxon>
        <taxon>Fusobacteriales</taxon>
        <taxon>Fusobacteriaceae</taxon>
        <taxon>Fusobacterium</taxon>
    </lineage>
</organism>
<sequence length="145" mass="16774">MKTQRVNPSTMNHMQLNSMSNMMGMMNTIQKIGKGKRKITVKLDKGDKKFLSKFIDEVKKQFSSSAMGGATPTIASFFDYVKSIADNKNQNELKLSFEEYEFIKKMLVDSIKGMESMQLKWYQFIKKGMLKVLAKQYRGLLTKFK</sequence>
<proteinExistence type="predicted"/>
<dbReference type="EMBL" id="CP060637">
    <property type="protein sequence ID" value="QNM15271.1"/>
    <property type="molecule type" value="Genomic_DNA"/>
</dbReference>
<accession>A0A7G9GWT9</accession>
<dbReference type="Proteomes" id="UP000515913">
    <property type="component" value="Chromosome"/>
</dbReference>
<dbReference type="KEGG" id="fho:H9Q81_00050"/>
<dbReference type="RefSeq" id="WP_176838139.1">
    <property type="nucleotide sequence ID" value="NZ_CP060637.1"/>
</dbReference>
<gene>
    <name evidence="1" type="ORF">H9Q81_00050</name>
</gene>
<evidence type="ECO:0000313" key="2">
    <source>
        <dbReference type="Proteomes" id="UP000515913"/>
    </source>
</evidence>
<reference evidence="1 2" key="1">
    <citation type="submission" date="2020-08" db="EMBL/GenBank/DDBJ databases">
        <authorList>
            <person name="Liu C."/>
            <person name="Sun Q."/>
        </authorList>
    </citation>
    <scope>NUCLEOTIDE SEQUENCE [LARGE SCALE GENOMIC DNA]</scope>
    <source>
        <strain evidence="1 2">NSJ-57</strain>
    </source>
</reference>
<dbReference type="AlphaFoldDB" id="A0A7G9GWT9"/>
<protein>
    <submittedName>
        <fullName evidence="1">Uncharacterized protein</fullName>
    </submittedName>
</protein>
<keyword evidence="2" id="KW-1185">Reference proteome</keyword>
<evidence type="ECO:0000313" key="1">
    <source>
        <dbReference type="EMBL" id="QNM15271.1"/>
    </source>
</evidence>